<dbReference type="PANTHER" id="PTHR31566">
    <property type="entry name" value="CYTOCHROME C BIOGENESIS PROTEIN CCS1, CHLOROPLASTIC"/>
    <property type="match status" value="1"/>
</dbReference>
<evidence type="ECO:0000256" key="6">
    <source>
        <dbReference type="SAM" id="Phobius"/>
    </source>
</evidence>
<evidence type="ECO:0000313" key="8">
    <source>
        <dbReference type="EMBL" id="MFD2672855.1"/>
    </source>
</evidence>
<evidence type="ECO:0000256" key="3">
    <source>
        <dbReference type="ARBA" id="ARBA00022748"/>
    </source>
</evidence>
<feature type="transmembrane region" description="Helical" evidence="6">
    <location>
        <begin position="124"/>
        <end position="146"/>
    </location>
</feature>
<proteinExistence type="predicted"/>
<feature type="transmembrane region" description="Helical" evidence="6">
    <location>
        <begin position="281"/>
        <end position="299"/>
    </location>
</feature>
<keyword evidence="3" id="KW-0201">Cytochrome c-type biogenesis</keyword>
<feature type="domain" description="ResB-like" evidence="7">
    <location>
        <begin position="212"/>
        <end position="593"/>
    </location>
</feature>
<evidence type="ECO:0000256" key="2">
    <source>
        <dbReference type="ARBA" id="ARBA00022692"/>
    </source>
</evidence>
<keyword evidence="4 6" id="KW-1133">Transmembrane helix</keyword>
<comment type="caution">
    <text evidence="8">The sequence shown here is derived from an EMBL/GenBank/DDBJ whole genome shotgun (WGS) entry which is preliminary data.</text>
</comment>
<dbReference type="EMBL" id="JBHUMM010000043">
    <property type="protein sequence ID" value="MFD2672855.1"/>
    <property type="molecule type" value="Genomic_DNA"/>
</dbReference>
<keyword evidence="9" id="KW-1185">Reference proteome</keyword>
<comment type="subcellular location">
    <subcellularLocation>
        <location evidence="1">Membrane</location>
        <topology evidence="1">Multi-pass membrane protein</topology>
    </subcellularLocation>
</comment>
<dbReference type="InterPro" id="IPR007816">
    <property type="entry name" value="ResB-like_domain"/>
</dbReference>
<evidence type="ECO:0000256" key="1">
    <source>
        <dbReference type="ARBA" id="ARBA00004141"/>
    </source>
</evidence>
<feature type="domain" description="ResB-like" evidence="7">
    <location>
        <begin position="65"/>
        <end position="184"/>
    </location>
</feature>
<accession>A0ABW5RE37</accession>
<evidence type="ECO:0000313" key="9">
    <source>
        <dbReference type="Proteomes" id="UP001597497"/>
    </source>
</evidence>
<gene>
    <name evidence="8" type="ORF">ACFSUC_14900</name>
</gene>
<dbReference type="InterPro" id="IPR023494">
    <property type="entry name" value="Cyt_c_bgen_Ccs1/CcsB/ResB"/>
</dbReference>
<name>A0ABW5RE37_9BACL</name>
<keyword evidence="5 6" id="KW-0472">Membrane</keyword>
<dbReference type="Proteomes" id="UP001597497">
    <property type="component" value="Unassembled WGS sequence"/>
</dbReference>
<sequence>MMENTKCECGHQNPVGTLLCESCGKPLQEMDEQELLEMRYDGMARRSQRANKSWIDHIWSFFSSVKIAVYLIVITLIVASLGTIYPQQSTFIGRVDFAKWYADNYGWTGKLYYYLGLSTVYESWWFKALLVMIGTSLVVCSLDRVLPLYRALSKQKLRKHPQFLMRQKVAFKGMVPQSGANHAVQSELTALSDQTGHSDQASFSDQTDQAAHANDIQDQTNLTEGAVSASSQTAELQQTQQTEGDWMAQMQAALKKKRYRVHVEDGALLAEKGRFSRWGPYINHIGLILFLLAVLARGIPGWHLDEHIWVLEQDIVKLENTPYYVKNEKFTLDFYDEDEIPEAIQDQGKTIAKTYRLDAVLYECTDNCDSQEPVLEQVHAHDIEVNYPLKYKDLWIYLVDYEPTRQLLSMNLTLKKSAEENVLGQFELDMRDPQKEYQIDAYTVMIEDYYPELIMREGAPATNSRDPINPAFIMQVTGPDIAPQGERYLFIPMMGVMTLIGEDGFDLTAQQQGEMEFTIQSEDDVVMSEFRSFLNIRKDVAIMYIWIGGAISMIGLIMGFYWQHRRIWLRVDKGQIQLGAHTNKNWFALRKELADTLKRTGIEVDPRSLSNEVKSK</sequence>
<evidence type="ECO:0000256" key="5">
    <source>
        <dbReference type="ARBA" id="ARBA00023136"/>
    </source>
</evidence>
<reference evidence="9" key="1">
    <citation type="journal article" date="2019" name="Int. J. Syst. Evol. Microbiol.">
        <title>The Global Catalogue of Microorganisms (GCM) 10K type strain sequencing project: providing services to taxonomists for standard genome sequencing and annotation.</title>
        <authorList>
            <consortium name="The Broad Institute Genomics Platform"/>
            <consortium name="The Broad Institute Genome Sequencing Center for Infectious Disease"/>
            <person name="Wu L."/>
            <person name="Ma J."/>
        </authorList>
    </citation>
    <scope>NUCLEOTIDE SEQUENCE [LARGE SCALE GENOMIC DNA]</scope>
    <source>
        <strain evidence="9">KCTC 33676</strain>
    </source>
</reference>
<feature type="transmembrane region" description="Helical" evidence="6">
    <location>
        <begin position="67"/>
        <end position="85"/>
    </location>
</feature>
<organism evidence="8 9">
    <name type="scientific">Marinicrinis sediminis</name>
    <dbReference type="NCBI Taxonomy" id="1652465"/>
    <lineage>
        <taxon>Bacteria</taxon>
        <taxon>Bacillati</taxon>
        <taxon>Bacillota</taxon>
        <taxon>Bacilli</taxon>
        <taxon>Bacillales</taxon>
        <taxon>Paenibacillaceae</taxon>
    </lineage>
</organism>
<protein>
    <submittedName>
        <fullName evidence="8">Cytochrome c biogenesis protein ResB</fullName>
    </submittedName>
</protein>
<feature type="transmembrane region" description="Helical" evidence="6">
    <location>
        <begin position="541"/>
        <end position="562"/>
    </location>
</feature>
<dbReference type="RefSeq" id="WP_379930415.1">
    <property type="nucleotide sequence ID" value="NZ_JBHUMM010000043.1"/>
</dbReference>
<dbReference type="Pfam" id="PF05140">
    <property type="entry name" value="ResB"/>
    <property type="match status" value="2"/>
</dbReference>
<evidence type="ECO:0000259" key="7">
    <source>
        <dbReference type="Pfam" id="PF05140"/>
    </source>
</evidence>
<keyword evidence="2 6" id="KW-0812">Transmembrane</keyword>
<dbReference type="PANTHER" id="PTHR31566:SF0">
    <property type="entry name" value="CYTOCHROME C BIOGENESIS PROTEIN CCS1, CHLOROPLASTIC"/>
    <property type="match status" value="1"/>
</dbReference>
<evidence type="ECO:0000256" key="4">
    <source>
        <dbReference type="ARBA" id="ARBA00022989"/>
    </source>
</evidence>